<dbReference type="PANTHER" id="PTHR46401">
    <property type="entry name" value="GLYCOSYLTRANSFERASE WBBK-RELATED"/>
    <property type="match status" value="1"/>
</dbReference>
<dbReference type="InterPro" id="IPR028098">
    <property type="entry name" value="Glyco_trans_4-like_N"/>
</dbReference>
<reference evidence="4 5" key="1">
    <citation type="submission" date="2016-11" db="EMBL/GenBank/DDBJ databases">
        <authorList>
            <person name="Jaros S."/>
            <person name="Januszkiewicz K."/>
            <person name="Wedrychowicz H."/>
        </authorList>
    </citation>
    <scope>NUCLEOTIDE SEQUENCE [LARGE SCALE GENOMIC DNA]</scope>
    <source>
        <strain evidence="4 5">DSM 15929</strain>
    </source>
</reference>
<dbReference type="RefSeq" id="WP_073277468.1">
    <property type="nucleotide sequence ID" value="NZ_FRAC01000015.1"/>
</dbReference>
<feature type="domain" description="Glycosyltransferase subfamily 4-like N-terminal" evidence="3">
    <location>
        <begin position="133"/>
        <end position="182"/>
    </location>
</feature>
<dbReference type="EMBL" id="FRAC01000015">
    <property type="protein sequence ID" value="SHK68176.1"/>
    <property type="molecule type" value="Genomic_DNA"/>
</dbReference>
<dbReference type="GO" id="GO:0016757">
    <property type="term" value="F:glycosyltransferase activity"/>
    <property type="evidence" value="ECO:0007669"/>
    <property type="project" value="InterPro"/>
</dbReference>
<gene>
    <name evidence="4" type="ORF">SAMN02745136_03072</name>
</gene>
<accession>A0A1M6UG73</accession>
<dbReference type="CDD" id="cd03809">
    <property type="entry name" value="GT4_MtfB-like"/>
    <property type="match status" value="1"/>
</dbReference>
<dbReference type="Pfam" id="PF00534">
    <property type="entry name" value="Glycos_transf_1"/>
    <property type="match status" value="1"/>
</dbReference>
<dbReference type="Proteomes" id="UP000184386">
    <property type="component" value="Unassembled WGS sequence"/>
</dbReference>
<protein>
    <submittedName>
        <fullName evidence="4">Glycosyl transferases group 1</fullName>
    </submittedName>
</protein>
<feature type="domain" description="Glycosyl transferase family 1" evidence="2">
    <location>
        <begin position="203"/>
        <end position="358"/>
    </location>
</feature>
<proteinExistence type="predicted"/>
<evidence type="ECO:0000313" key="4">
    <source>
        <dbReference type="EMBL" id="SHK68176.1"/>
    </source>
</evidence>
<dbReference type="AlphaFoldDB" id="A0A1M6UG73"/>
<keyword evidence="5" id="KW-1185">Reference proteome</keyword>
<sequence length="387" mass="44725">MRIAFDAQLIFEKQKTGIGWTSEHILKNIIKEFNNEYYLNYYTFHKAREKKKIVEEYIDLGYKLKKCVYLPNYLYKRAWNVIPIPYSRLFGNKAQITQFFNYDVPPGVNGKAVTFIYDMVYRAFPETIDQKNKKMLDYNLSVACKRADHIITISEFSKNEIIKYMQVEENKVSIMPCGVDTSIYHVNYTETEVQTVKRKYGITGDYLLYLGTLEPRKNIERLIKAYALLIERLHDAPLLVLAGKKGWMYDKILSLVEFYNLQEKIIFTGYIEAAEAPKLLKGSLLFVFPSIYEGFGIPPLEAMACGTPVVVSNQASMPEVIGDAGYYIDPYQVEDICDALQTLLGNDNLRKELSKKGISRAKEFTWSSAVNKLMKIYNKLVWDEGKS</sequence>
<name>A0A1M6UG73_9FIRM</name>
<dbReference type="Gene3D" id="3.40.50.2000">
    <property type="entry name" value="Glycogen Phosphorylase B"/>
    <property type="match status" value="2"/>
</dbReference>
<keyword evidence="1 4" id="KW-0808">Transferase</keyword>
<dbReference type="SUPFAM" id="SSF53756">
    <property type="entry name" value="UDP-Glycosyltransferase/glycogen phosphorylase"/>
    <property type="match status" value="1"/>
</dbReference>
<evidence type="ECO:0000256" key="1">
    <source>
        <dbReference type="ARBA" id="ARBA00022679"/>
    </source>
</evidence>
<dbReference type="FunFam" id="3.40.50.2000:FF:000119">
    <property type="entry name" value="Glycosyl transferase group 1"/>
    <property type="match status" value="1"/>
</dbReference>
<organism evidence="4 5">
    <name type="scientific">Anaerocolumna jejuensis DSM 15929</name>
    <dbReference type="NCBI Taxonomy" id="1121322"/>
    <lineage>
        <taxon>Bacteria</taxon>
        <taxon>Bacillati</taxon>
        <taxon>Bacillota</taxon>
        <taxon>Clostridia</taxon>
        <taxon>Lachnospirales</taxon>
        <taxon>Lachnospiraceae</taxon>
        <taxon>Anaerocolumna</taxon>
    </lineage>
</organism>
<dbReference type="PANTHER" id="PTHR46401:SF2">
    <property type="entry name" value="GLYCOSYLTRANSFERASE WBBK-RELATED"/>
    <property type="match status" value="1"/>
</dbReference>
<dbReference type="STRING" id="1121322.SAMN02745136_03072"/>
<dbReference type="Pfam" id="PF13439">
    <property type="entry name" value="Glyco_transf_4"/>
    <property type="match status" value="1"/>
</dbReference>
<dbReference type="GO" id="GO:0009103">
    <property type="term" value="P:lipopolysaccharide biosynthetic process"/>
    <property type="evidence" value="ECO:0007669"/>
    <property type="project" value="TreeGrafter"/>
</dbReference>
<evidence type="ECO:0000259" key="3">
    <source>
        <dbReference type="Pfam" id="PF13439"/>
    </source>
</evidence>
<dbReference type="InterPro" id="IPR001296">
    <property type="entry name" value="Glyco_trans_1"/>
</dbReference>
<evidence type="ECO:0000259" key="2">
    <source>
        <dbReference type="Pfam" id="PF00534"/>
    </source>
</evidence>
<evidence type="ECO:0000313" key="5">
    <source>
        <dbReference type="Proteomes" id="UP000184386"/>
    </source>
</evidence>